<reference evidence="2 3" key="1">
    <citation type="journal article" date="2015" name="Nature">
        <title>rRNA introns, odd ribosomes, and small enigmatic genomes across a large radiation of phyla.</title>
        <authorList>
            <person name="Brown C.T."/>
            <person name="Hug L.A."/>
            <person name="Thomas B.C."/>
            <person name="Sharon I."/>
            <person name="Castelle C.J."/>
            <person name="Singh A."/>
            <person name="Wilkins M.J."/>
            <person name="Williams K.H."/>
            <person name="Banfield J.F."/>
        </authorList>
    </citation>
    <scope>NUCLEOTIDE SEQUENCE [LARGE SCALE GENOMIC DNA]</scope>
</reference>
<dbReference type="Pfam" id="PF09858">
    <property type="entry name" value="DUF2085"/>
    <property type="match status" value="1"/>
</dbReference>
<evidence type="ECO:0000313" key="3">
    <source>
        <dbReference type="Proteomes" id="UP000034852"/>
    </source>
</evidence>
<keyword evidence="1" id="KW-0472">Membrane</keyword>
<keyword evidence="1" id="KW-0812">Transmembrane</keyword>
<comment type="caution">
    <text evidence="2">The sequence shown here is derived from an EMBL/GenBank/DDBJ whole genome shotgun (WGS) entry which is preliminary data.</text>
</comment>
<keyword evidence="1" id="KW-1133">Transmembrane helix</keyword>
<evidence type="ECO:0000256" key="1">
    <source>
        <dbReference type="SAM" id="Phobius"/>
    </source>
</evidence>
<sequence length="163" mass="18557">LLLLLMLIPMAIDGVTQAIAEVTAVNSPDVLPFYESTNFIRSITGIFAGTGIAFIVFPFLNYHQELKVTNSSIQNYIKPMIITFFATFILIPLMVLLWSVTSDKYKPSSLLIDFEQRFPGYNYEITTGAGHSTIIRVINGPTKLYEQRAKYFEKDEYLKEQKN</sequence>
<evidence type="ECO:0000313" key="2">
    <source>
        <dbReference type="EMBL" id="KKQ35169.1"/>
    </source>
</evidence>
<dbReference type="EMBL" id="LBTH01000033">
    <property type="protein sequence ID" value="KKQ35169.1"/>
    <property type="molecule type" value="Genomic_DNA"/>
</dbReference>
<organism evidence="2 3">
    <name type="scientific">candidate division WS6 bacterium GW2011_GWA2_37_6</name>
    <dbReference type="NCBI Taxonomy" id="1619087"/>
    <lineage>
        <taxon>Bacteria</taxon>
        <taxon>Candidatus Dojkabacteria</taxon>
    </lineage>
</organism>
<dbReference type="AlphaFoldDB" id="A0A0G0JEI7"/>
<protein>
    <submittedName>
        <fullName evidence="2">Uncharacterized protein</fullName>
    </submittedName>
</protein>
<feature type="transmembrane region" description="Helical" evidence="1">
    <location>
        <begin position="39"/>
        <end position="60"/>
    </location>
</feature>
<feature type="non-terminal residue" evidence="2">
    <location>
        <position position="1"/>
    </location>
</feature>
<accession>A0A0G0JEI7</accession>
<proteinExistence type="predicted"/>
<name>A0A0G0JEI7_9BACT</name>
<feature type="transmembrane region" description="Helical" evidence="1">
    <location>
        <begin position="81"/>
        <end position="100"/>
    </location>
</feature>
<dbReference type="Proteomes" id="UP000034852">
    <property type="component" value="Unassembled WGS sequence"/>
</dbReference>
<gene>
    <name evidence="2" type="ORF">US52_C0033G0001</name>
</gene>
<dbReference type="InterPro" id="IPR019206">
    <property type="entry name" value="DUF2085_TM"/>
</dbReference>